<protein>
    <recommendedName>
        <fullName evidence="3">Glycosyltransferase 52 family protein</fullName>
    </recommendedName>
</protein>
<dbReference type="Proteomes" id="UP001165308">
    <property type="component" value="Unassembled WGS sequence"/>
</dbReference>
<gene>
    <name evidence="1" type="ORF">M8006_15700</name>
</gene>
<accession>A0ABT0SU87</accession>
<comment type="caution">
    <text evidence="1">The sequence shown here is derived from an EMBL/GenBank/DDBJ whole genome shotgun (WGS) entry which is preliminary data.</text>
</comment>
<sequence length="338" mass="39594">MSRHHLALITSPLQLINLRQLCVERGLYKKDLILVVKFSKKSSSAQALQNELILDYGDWGDIIIFENKNKFFYLQCLIKKLRPTKWETVISGELTSWWQNIVFANLRFEERIIVDDGTMTLFDYHEFFEKGVDYQKKKFGKSIFLSFLRIRTKIKKPWPITVFSLFPLASNEYVKCEKNSLSVLKTTSDKPCECLVGIPKKHLFLGQPFVDNKEISDKEYFDIVSHFSFQSKNECWYLPHRSESKETLDKIKEIKNLKVMTYTQPVEKIVGQQKNSYSQIAGINSTALFTLHILYPEIPICFYSIREFSSASKLLLQRSLVIEDFIKQQENTFQLSCE</sequence>
<dbReference type="EMBL" id="JAMJPJ010000037">
    <property type="protein sequence ID" value="MCL7931404.1"/>
    <property type="molecule type" value="Genomic_DNA"/>
</dbReference>
<proteinExistence type="predicted"/>
<reference evidence="1" key="1">
    <citation type="submission" date="2022-05" db="EMBL/GenBank/DDBJ databases">
        <title>Halomonas geminus sp. nov. and Halomonas llamarensis sp. nov. isolated from high-altitude salars of the Atacama Desert.</title>
        <authorList>
            <person name="Hintersatz C."/>
            <person name="Rojas L.A."/>
            <person name="Wei T.-S."/>
            <person name="Kutschke S."/>
            <person name="Lehmann F."/>
            <person name="Jain R."/>
            <person name="Pollmann K."/>
        </authorList>
    </citation>
    <scope>NUCLEOTIDE SEQUENCE</scope>
    <source>
        <strain evidence="1">ATCHA</strain>
    </source>
</reference>
<keyword evidence="2" id="KW-1185">Reference proteome</keyword>
<evidence type="ECO:0008006" key="3">
    <source>
        <dbReference type="Google" id="ProtNLM"/>
    </source>
</evidence>
<name>A0ABT0SU87_9GAMM</name>
<evidence type="ECO:0000313" key="2">
    <source>
        <dbReference type="Proteomes" id="UP001165308"/>
    </source>
</evidence>
<organism evidence="1 2">
    <name type="scientific">Halomonas llamarensis</name>
    <dbReference type="NCBI Taxonomy" id="2945104"/>
    <lineage>
        <taxon>Bacteria</taxon>
        <taxon>Pseudomonadati</taxon>
        <taxon>Pseudomonadota</taxon>
        <taxon>Gammaproteobacteria</taxon>
        <taxon>Oceanospirillales</taxon>
        <taxon>Halomonadaceae</taxon>
        <taxon>Halomonas</taxon>
    </lineage>
</organism>
<evidence type="ECO:0000313" key="1">
    <source>
        <dbReference type="EMBL" id="MCL7931404.1"/>
    </source>
</evidence>
<dbReference type="RefSeq" id="WP_250083820.1">
    <property type="nucleotide sequence ID" value="NZ_JAMJPJ010000037.1"/>
</dbReference>